<dbReference type="Pfam" id="PF07992">
    <property type="entry name" value="Pyr_redox_2"/>
    <property type="match status" value="1"/>
</dbReference>
<keyword evidence="17" id="KW-1185">Reference proteome</keyword>
<evidence type="ECO:0000313" key="16">
    <source>
        <dbReference type="EMBL" id="KAG8096017.1"/>
    </source>
</evidence>
<evidence type="ECO:0000256" key="4">
    <source>
        <dbReference type="ARBA" id="ARBA00022630"/>
    </source>
</evidence>
<feature type="domain" description="Pyridine nucleotide-disulphide oxidoreductase dimerisation" evidence="13">
    <location>
        <begin position="419"/>
        <end position="527"/>
    </location>
</feature>
<comment type="cofactor">
    <cofactor evidence="1 12">
        <name>FAD</name>
        <dbReference type="ChEBI" id="CHEBI:57692"/>
    </cofactor>
</comment>
<dbReference type="GO" id="GO:0034599">
    <property type="term" value="P:cellular response to oxidative stress"/>
    <property type="evidence" value="ECO:0007669"/>
    <property type="project" value="TreeGrafter"/>
</dbReference>
<dbReference type="GO" id="GO:0006749">
    <property type="term" value="P:glutathione metabolic process"/>
    <property type="evidence" value="ECO:0007669"/>
    <property type="project" value="InterPro"/>
</dbReference>
<comment type="function">
    <text evidence="12">Catalyzes the reduction of glutathione disulfide (GSSG) to reduced glutathione (GSH).</text>
</comment>
<dbReference type="Pfam" id="PF02852">
    <property type="entry name" value="Pyr_redox_dim"/>
    <property type="match status" value="1"/>
</dbReference>
<evidence type="ECO:0000256" key="6">
    <source>
        <dbReference type="ARBA" id="ARBA00022857"/>
    </source>
</evidence>
<dbReference type="InterPro" id="IPR004099">
    <property type="entry name" value="Pyr_nucl-diS_OxRdtase_dimer"/>
</dbReference>
<dbReference type="NCBIfam" id="TIGR01424">
    <property type="entry name" value="gluta_reduc_2"/>
    <property type="match status" value="1"/>
</dbReference>
<reference evidence="16" key="1">
    <citation type="journal article" date="2021" name="bioRxiv">
        <title>Whole Genome Assembly and Annotation of Northern Wild Rice, Zizania palustris L., Supports a Whole Genome Duplication in the Zizania Genus.</title>
        <authorList>
            <person name="Haas M."/>
            <person name="Kono T."/>
            <person name="Macchietto M."/>
            <person name="Millas R."/>
            <person name="McGilp L."/>
            <person name="Shao M."/>
            <person name="Duquette J."/>
            <person name="Hirsch C.N."/>
            <person name="Kimball J."/>
        </authorList>
    </citation>
    <scope>NUCLEOTIDE SEQUENCE</scope>
    <source>
        <tissue evidence="16">Fresh leaf tissue</tissue>
    </source>
</reference>
<evidence type="ECO:0000256" key="9">
    <source>
        <dbReference type="ARBA" id="ARBA00023284"/>
    </source>
</evidence>
<evidence type="ECO:0000256" key="7">
    <source>
        <dbReference type="ARBA" id="ARBA00023002"/>
    </source>
</evidence>
<dbReference type="Proteomes" id="UP000729402">
    <property type="component" value="Unassembled WGS sequence"/>
</dbReference>
<accession>A0A8J5WW22</accession>
<gene>
    <name evidence="16" type="ORF">GUJ93_ZPchr0013g35920</name>
</gene>
<dbReference type="PROSITE" id="PS00076">
    <property type="entry name" value="PYRIDINE_REDOX_1"/>
    <property type="match status" value="1"/>
</dbReference>
<feature type="domain" description="Exocyst complex subunit EXOC6/Sec15 C-terminal" evidence="14">
    <location>
        <begin position="569"/>
        <end position="619"/>
    </location>
</feature>
<dbReference type="InterPro" id="IPR012999">
    <property type="entry name" value="Pyr_OxRdtase_I_AS"/>
</dbReference>
<dbReference type="GO" id="GO:0050660">
    <property type="term" value="F:flavin adenine dinucleotide binding"/>
    <property type="evidence" value="ECO:0007669"/>
    <property type="project" value="InterPro"/>
</dbReference>
<dbReference type="FunFam" id="3.30.390.30:FF:000008">
    <property type="entry name" value="Glutathione reductase"/>
    <property type="match status" value="1"/>
</dbReference>
<dbReference type="GO" id="GO:0050661">
    <property type="term" value="F:NADP binding"/>
    <property type="evidence" value="ECO:0007669"/>
    <property type="project" value="InterPro"/>
</dbReference>
<dbReference type="OrthoDB" id="5956163at2759"/>
<proteinExistence type="inferred from homology"/>
<keyword evidence="4 11" id="KW-0285">Flavoprotein</keyword>
<comment type="catalytic activity">
    <reaction evidence="10 12">
        <text>2 glutathione + NADP(+) = glutathione disulfide + NADPH + H(+)</text>
        <dbReference type="Rhea" id="RHEA:11740"/>
        <dbReference type="ChEBI" id="CHEBI:15378"/>
        <dbReference type="ChEBI" id="CHEBI:57783"/>
        <dbReference type="ChEBI" id="CHEBI:57925"/>
        <dbReference type="ChEBI" id="CHEBI:58297"/>
        <dbReference type="ChEBI" id="CHEBI:58349"/>
        <dbReference type="EC" id="1.8.1.7"/>
    </reaction>
</comment>
<name>A0A8J5WW22_ZIZPA</name>
<evidence type="ECO:0000256" key="8">
    <source>
        <dbReference type="ARBA" id="ARBA00023157"/>
    </source>
</evidence>
<comment type="caution">
    <text evidence="16">The sequence shown here is derived from an EMBL/GenBank/DDBJ whole genome shotgun (WGS) entry which is preliminary data.</text>
</comment>
<dbReference type="GO" id="GO:0045454">
    <property type="term" value="P:cell redox homeostasis"/>
    <property type="evidence" value="ECO:0007669"/>
    <property type="project" value="InterPro"/>
</dbReference>
<comment type="similarity">
    <text evidence="2 11">Belongs to the class-I pyridine nucleotide-disulfide oxidoreductase family.</text>
</comment>
<dbReference type="GO" id="GO:0005829">
    <property type="term" value="C:cytosol"/>
    <property type="evidence" value="ECO:0007669"/>
    <property type="project" value="TreeGrafter"/>
</dbReference>
<dbReference type="AlphaFoldDB" id="A0A8J5WW22"/>
<dbReference type="InterPro" id="IPR006324">
    <property type="entry name" value="GSHR"/>
</dbReference>
<reference evidence="16" key="2">
    <citation type="submission" date="2021-02" db="EMBL/GenBank/DDBJ databases">
        <authorList>
            <person name="Kimball J.A."/>
            <person name="Haas M.W."/>
            <person name="Macchietto M."/>
            <person name="Kono T."/>
            <person name="Duquette J."/>
            <person name="Shao M."/>
        </authorList>
    </citation>
    <scope>NUCLEOTIDE SEQUENCE</scope>
    <source>
        <tissue evidence="16">Fresh leaf tissue</tissue>
    </source>
</reference>
<protein>
    <recommendedName>
        <fullName evidence="12">Glutathione reductase</fullName>
        <shortName evidence="12">GRase</shortName>
        <ecNumber evidence="12">1.8.1.7</ecNumber>
    </recommendedName>
</protein>
<dbReference type="InterPro" id="IPR023753">
    <property type="entry name" value="FAD/NAD-binding_dom"/>
</dbReference>
<evidence type="ECO:0000259" key="14">
    <source>
        <dbReference type="Pfam" id="PF04091"/>
    </source>
</evidence>
<dbReference type="GO" id="GO:0005739">
    <property type="term" value="C:mitochondrion"/>
    <property type="evidence" value="ECO:0007669"/>
    <property type="project" value="TreeGrafter"/>
</dbReference>
<keyword evidence="5 11" id="KW-0274">FAD</keyword>
<dbReference type="EC" id="1.8.1.7" evidence="12"/>
<dbReference type="Pfam" id="PF04091">
    <property type="entry name" value="Sec15_C"/>
    <property type="match status" value="1"/>
</dbReference>
<dbReference type="GO" id="GO:0004362">
    <property type="term" value="F:glutathione-disulfide reductase (NADPH) activity"/>
    <property type="evidence" value="ECO:0007669"/>
    <property type="project" value="UniProtKB-EC"/>
</dbReference>
<evidence type="ECO:0000256" key="5">
    <source>
        <dbReference type="ARBA" id="ARBA00022827"/>
    </source>
</evidence>
<dbReference type="InterPro" id="IPR046361">
    <property type="entry name" value="EXOC6/Sec15_C"/>
</dbReference>
<feature type="domain" description="FAD/NAD(P)-binding" evidence="15">
    <location>
        <begin position="76"/>
        <end position="399"/>
    </location>
</feature>
<keyword evidence="6 12" id="KW-0521">NADP</keyword>
<organism evidence="16 17">
    <name type="scientific">Zizania palustris</name>
    <name type="common">Northern wild rice</name>
    <dbReference type="NCBI Taxonomy" id="103762"/>
    <lineage>
        <taxon>Eukaryota</taxon>
        <taxon>Viridiplantae</taxon>
        <taxon>Streptophyta</taxon>
        <taxon>Embryophyta</taxon>
        <taxon>Tracheophyta</taxon>
        <taxon>Spermatophyta</taxon>
        <taxon>Magnoliopsida</taxon>
        <taxon>Liliopsida</taxon>
        <taxon>Poales</taxon>
        <taxon>Poaceae</taxon>
        <taxon>BOP clade</taxon>
        <taxon>Oryzoideae</taxon>
        <taxon>Oryzeae</taxon>
        <taxon>Zizaniinae</taxon>
        <taxon>Zizania</taxon>
    </lineage>
</organism>
<keyword evidence="9 11" id="KW-0676">Redox-active center</keyword>
<evidence type="ECO:0000256" key="2">
    <source>
        <dbReference type="ARBA" id="ARBA00007532"/>
    </source>
</evidence>
<sequence>MATAATLPSSCSSTFQTLSHTFSLRLPLRLGGSSFHHLTSLAAFPRLAHSPLLARHPISASAERNGSSSDGEYDYDLFTIGAGSGGVRASRFASTLYGARAAICEMPFATVASDDLGGVGGTCVLRGCVPKKLLVYGSKYSHEFKESHGFGWTYEADPKHDWSSLIGDKNTELQRLVGIYKSILNNSGVTLIEGHGKIVDPHTVSVDGKVYTAKNILIAVGGRPSMPNIPGIEHVIDSDVALDLPSKPEKIAIVGGGYIALEFAGIFNGLKSEVHVFIRQNKVLRGFDEEVRDFIAEQMSLRGITFHTEQSPQAISKSSDGLLSLQTNKETIGGFTHVMFATGRRPNTKNLGLDEVGVRMDKHGAIVVDEYSRTSVDSIWAVGDVTDRANLTPVALMEGGAFAKTVFGGESTKPDYRAVPSAVFSQPPIGQVGLSEEQAIEEYGDVDVYTANFRPLRATLSGLPDRVLMKLIVCASTNKVVGVHMCGEDAPEIIQGIAIAVKAGLTKQDFDATIGIHPTSAEEFVTMRNATRKVRRSTTDEVESKDMPVSTAQYSSIVVALSEGNTLREQHFCSDCLVEIRQLVNLLLHSQPENFMNAVIRMKNYGSLHYKKVAIVCDKYKDFADVLFGSLSNLNTKQNARKRSMDVLKRRLEDFS</sequence>
<dbReference type="NCBIfam" id="NF004776">
    <property type="entry name" value="PRK06116.1"/>
    <property type="match status" value="1"/>
</dbReference>
<dbReference type="EMBL" id="JAAALK010000079">
    <property type="protein sequence ID" value="KAG8096017.1"/>
    <property type="molecule type" value="Genomic_DNA"/>
</dbReference>
<dbReference type="FunFam" id="3.50.50.60:FF:000051">
    <property type="entry name" value="Glutathione reductase"/>
    <property type="match status" value="1"/>
</dbReference>
<evidence type="ECO:0000256" key="1">
    <source>
        <dbReference type="ARBA" id="ARBA00001974"/>
    </source>
</evidence>
<keyword evidence="8" id="KW-1015">Disulfide bond</keyword>
<evidence type="ECO:0000256" key="3">
    <source>
        <dbReference type="ARBA" id="ARBA00011738"/>
    </source>
</evidence>
<evidence type="ECO:0000256" key="11">
    <source>
        <dbReference type="RuleBase" id="RU003691"/>
    </source>
</evidence>
<comment type="subunit">
    <text evidence="3">Homodimer.</text>
</comment>
<evidence type="ECO:0000256" key="10">
    <source>
        <dbReference type="ARBA" id="ARBA00049142"/>
    </source>
</evidence>
<evidence type="ECO:0000259" key="15">
    <source>
        <dbReference type="Pfam" id="PF07992"/>
    </source>
</evidence>
<evidence type="ECO:0000259" key="13">
    <source>
        <dbReference type="Pfam" id="PF02852"/>
    </source>
</evidence>
<keyword evidence="7 11" id="KW-0560">Oxidoreductase</keyword>
<dbReference type="PANTHER" id="PTHR42737:SF9">
    <property type="entry name" value="GLUTATHIONE REDUCTASE"/>
    <property type="match status" value="1"/>
</dbReference>
<evidence type="ECO:0000256" key="12">
    <source>
        <dbReference type="RuleBase" id="RU365040"/>
    </source>
</evidence>
<evidence type="ECO:0000313" key="17">
    <source>
        <dbReference type="Proteomes" id="UP000729402"/>
    </source>
</evidence>
<dbReference type="InterPro" id="IPR046952">
    <property type="entry name" value="GSHR/TRXR-like"/>
</dbReference>
<dbReference type="PANTHER" id="PTHR42737">
    <property type="entry name" value="GLUTATHIONE REDUCTASE"/>
    <property type="match status" value="1"/>
</dbReference>